<feature type="compositionally biased region" description="Polar residues" evidence="1">
    <location>
        <begin position="294"/>
        <end position="307"/>
    </location>
</feature>
<dbReference type="Proteomes" id="UP000070544">
    <property type="component" value="Unassembled WGS sequence"/>
</dbReference>
<feature type="region of interest" description="Disordered" evidence="1">
    <location>
        <begin position="259"/>
        <end position="307"/>
    </location>
</feature>
<dbReference type="AlphaFoldDB" id="A0A139A3B1"/>
<evidence type="ECO:0000313" key="2">
    <source>
        <dbReference type="EMBL" id="KXS11306.1"/>
    </source>
</evidence>
<feature type="compositionally biased region" description="Polar residues" evidence="1">
    <location>
        <begin position="215"/>
        <end position="228"/>
    </location>
</feature>
<gene>
    <name evidence="2" type="ORF">M427DRAFT_158338</name>
</gene>
<feature type="non-terminal residue" evidence="2">
    <location>
        <position position="653"/>
    </location>
</feature>
<protein>
    <submittedName>
        <fullName evidence="2">Uncharacterized protein</fullName>
    </submittedName>
</protein>
<evidence type="ECO:0000256" key="1">
    <source>
        <dbReference type="SAM" id="MobiDB-lite"/>
    </source>
</evidence>
<dbReference type="STRING" id="1344416.A0A139A3B1"/>
<dbReference type="OrthoDB" id="2278381at2759"/>
<reference evidence="2 3" key="1">
    <citation type="journal article" date="2015" name="Genome Biol. Evol.">
        <title>Phylogenomic analyses indicate that early fungi evolved digesting cell walls of algal ancestors of land plants.</title>
        <authorList>
            <person name="Chang Y."/>
            <person name="Wang S."/>
            <person name="Sekimoto S."/>
            <person name="Aerts A.L."/>
            <person name="Choi C."/>
            <person name="Clum A."/>
            <person name="LaButti K.M."/>
            <person name="Lindquist E.A."/>
            <person name="Yee Ngan C."/>
            <person name="Ohm R.A."/>
            <person name="Salamov A.A."/>
            <person name="Grigoriev I.V."/>
            <person name="Spatafora J.W."/>
            <person name="Berbee M.L."/>
        </authorList>
    </citation>
    <scope>NUCLEOTIDE SEQUENCE [LARGE SCALE GENOMIC DNA]</scope>
    <source>
        <strain evidence="2 3">JEL478</strain>
    </source>
</reference>
<sequence length="653" mass="71061">MSLSGWIKSFSSSTGAETRRSSTQGAANSSGWFGGGGQADPWTGYSGGNWNVRQLLIGTLEATTEKDQSLALSELLPLFVDTFADASQKEIENSCGTSDNLHKFASLCGRKLTGALADVLDTPDRREASLSLLHRLRPSGPLYHLLRALEVLSKAYDITGSALAKSKALNALLHSYTLLATGLPPDLRSVPRKIPEQVPPHGIGHTAPHPRFQSVPPNISPSLMTSQLPARRPQSPVSPTQGPTALATANRFRTASDRLPHSGELKSSGPQIEFFESIDGGAKRDRTSEDKTRSGSPPTDQNIMTPSDVLSTQKTLASILKNITLSGEATKELLGFSHAAEVRPGHGSDVLVLFQLLERTTYLVEWSRAFKLGAVLILQGIIKAPMAEPRIALWTALHGWGTMRIIAQAIRNHALEFNRVNQNISTSSYNIIETQGDTTIGQPIPGNATMQDICAIVGLVVEVVRESTKSGSTALEDFREVKGYDELEELARSLPNDKEKVILLDSLHELLVVGSEEPVPTFSLSPYQHIDFRLPVGASSSASLRNPEMLALLTGILLDPYHQEVTATPTMGKDRHAGNGESESVRSYICNLLSGFVSSYPLNYFLAEKAGIWLILAEKIDVLDERSQRQILQIIVYAMKDLNYVPFRELACL</sequence>
<organism evidence="2 3">
    <name type="scientific">Gonapodya prolifera (strain JEL478)</name>
    <name type="common">Monoblepharis prolifera</name>
    <dbReference type="NCBI Taxonomy" id="1344416"/>
    <lineage>
        <taxon>Eukaryota</taxon>
        <taxon>Fungi</taxon>
        <taxon>Fungi incertae sedis</taxon>
        <taxon>Chytridiomycota</taxon>
        <taxon>Chytridiomycota incertae sedis</taxon>
        <taxon>Monoblepharidomycetes</taxon>
        <taxon>Monoblepharidales</taxon>
        <taxon>Gonapodyaceae</taxon>
        <taxon>Gonapodya</taxon>
    </lineage>
</organism>
<evidence type="ECO:0000313" key="3">
    <source>
        <dbReference type="Proteomes" id="UP000070544"/>
    </source>
</evidence>
<name>A0A139A3B1_GONPJ</name>
<feature type="compositionally biased region" description="Basic and acidic residues" evidence="1">
    <location>
        <begin position="281"/>
        <end position="293"/>
    </location>
</feature>
<accession>A0A139A3B1</accession>
<feature type="region of interest" description="Disordered" evidence="1">
    <location>
        <begin position="194"/>
        <end position="244"/>
    </location>
</feature>
<proteinExistence type="predicted"/>
<dbReference type="EMBL" id="KQ965804">
    <property type="protein sequence ID" value="KXS11306.1"/>
    <property type="molecule type" value="Genomic_DNA"/>
</dbReference>
<keyword evidence="3" id="KW-1185">Reference proteome</keyword>